<dbReference type="Proteomes" id="UP000321083">
    <property type="component" value="Unassembled WGS sequence"/>
</dbReference>
<organism evidence="2 3">
    <name type="scientific">Planctomyces bekefii</name>
    <dbReference type="NCBI Taxonomy" id="1653850"/>
    <lineage>
        <taxon>Bacteria</taxon>
        <taxon>Pseudomonadati</taxon>
        <taxon>Planctomycetota</taxon>
        <taxon>Planctomycetia</taxon>
        <taxon>Planctomycetales</taxon>
        <taxon>Planctomycetaceae</taxon>
        <taxon>Planctomyces</taxon>
    </lineage>
</organism>
<keyword evidence="1" id="KW-1133">Transmembrane helix</keyword>
<reference evidence="2 3" key="2">
    <citation type="submission" date="2019-08" db="EMBL/GenBank/DDBJ databases">
        <authorList>
            <person name="Henke P."/>
        </authorList>
    </citation>
    <scope>NUCLEOTIDE SEQUENCE [LARGE SCALE GENOMIC DNA]</scope>
    <source>
        <strain evidence="2">Phe10_nw2017</strain>
    </source>
</reference>
<keyword evidence="3" id="KW-1185">Reference proteome</keyword>
<protein>
    <submittedName>
        <fullName evidence="2">Uncharacterized protein</fullName>
    </submittedName>
</protein>
<keyword evidence="1" id="KW-0472">Membrane</keyword>
<evidence type="ECO:0000256" key="1">
    <source>
        <dbReference type="SAM" id="Phobius"/>
    </source>
</evidence>
<evidence type="ECO:0000313" key="3">
    <source>
        <dbReference type="Proteomes" id="UP000321083"/>
    </source>
</evidence>
<proteinExistence type="predicted"/>
<name>A0A5C6M5Z3_9PLAN</name>
<reference evidence="2 3" key="1">
    <citation type="submission" date="2019-08" db="EMBL/GenBank/DDBJ databases">
        <title>100 year-old enigma solved: identification of Planctomyces bekefii, the type genus and species of the phylum Planctomycetes.</title>
        <authorList>
            <person name="Svetlana D.N."/>
            <person name="Overmann J."/>
        </authorList>
    </citation>
    <scope>NUCLEOTIDE SEQUENCE [LARGE SCALE GENOMIC DNA]</scope>
    <source>
        <strain evidence="2">Phe10_nw2017</strain>
    </source>
</reference>
<feature type="transmembrane region" description="Helical" evidence="1">
    <location>
        <begin position="12"/>
        <end position="32"/>
    </location>
</feature>
<accession>A0A5C6M5Z3</accession>
<dbReference type="EMBL" id="SRHE01000246">
    <property type="protein sequence ID" value="TWW09539.1"/>
    <property type="molecule type" value="Genomic_DNA"/>
</dbReference>
<keyword evidence="1" id="KW-0812">Transmembrane</keyword>
<comment type="caution">
    <text evidence="2">The sequence shown here is derived from an EMBL/GenBank/DDBJ whole genome shotgun (WGS) entry which is preliminary data.</text>
</comment>
<evidence type="ECO:0000313" key="2">
    <source>
        <dbReference type="EMBL" id="TWW09539.1"/>
    </source>
</evidence>
<dbReference type="AlphaFoldDB" id="A0A5C6M5Z3"/>
<gene>
    <name evidence="2" type="ORF">E3A20_13360</name>
</gene>
<sequence length="51" mass="5816">MKHNQPLTMTDIGVLIVCMTALVVVLLLAAYVEQKYKGHHNQNDSKYTTRK</sequence>